<sequence length="130" mass="14687">MINGLRLMGFLCSVLLLVGCGESRNSMDTRGYYGAFNMIVSEVENLQQQVNSEHYRGRVSPIEDQLGSAIYAFMRNEDVKGTPLEAEAKKLADKEQEILKIWKSPDGSVEKIRTAAKEMQDQVEHMKTML</sequence>
<evidence type="ECO:0000313" key="2">
    <source>
        <dbReference type="Proteomes" id="UP000319383"/>
    </source>
</evidence>
<dbReference type="AlphaFoldDB" id="A0A517ZQJ3"/>
<keyword evidence="2" id="KW-1185">Reference proteome</keyword>
<dbReference type="Proteomes" id="UP000319383">
    <property type="component" value="Chromosome"/>
</dbReference>
<proteinExistence type="predicted"/>
<dbReference type="PROSITE" id="PS51257">
    <property type="entry name" value="PROKAR_LIPOPROTEIN"/>
    <property type="match status" value="1"/>
</dbReference>
<name>A0A517ZQJ3_9PLAN</name>
<evidence type="ECO:0000313" key="1">
    <source>
        <dbReference type="EMBL" id="QDU44766.1"/>
    </source>
</evidence>
<organism evidence="1 2">
    <name type="scientific">Symmachiella dynata</name>
    <dbReference type="NCBI Taxonomy" id="2527995"/>
    <lineage>
        <taxon>Bacteria</taxon>
        <taxon>Pseudomonadati</taxon>
        <taxon>Planctomycetota</taxon>
        <taxon>Planctomycetia</taxon>
        <taxon>Planctomycetales</taxon>
        <taxon>Planctomycetaceae</taxon>
        <taxon>Symmachiella</taxon>
    </lineage>
</organism>
<protein>
    <submittedName>
        <fullName evidence="1">Uncharacterized protein</fullName>
    </submittedName>
</protein>
<dbReference type="RefSeq" id="WP_145377068.1">
    <property type="nucleotide sequence ID" value="NZ_CP036276.1"/>
</dbReference>
<accession>A0A517ZQJ3</accession>
<reference evidence="1 2" key="1">
    <citation type="submission" date="2019-02" db="EMBL/GenBank/DDBJ databases">
        <title>Deep-cultivation of Planctomycetes and their phenomic and genomic characterization uncovers novel biology.</title>
        <authorList>
            <person name="Wiegand S."/>
            <person name="Jogler M."/>
            <person name="Boedeker C."/>
            <person name="Pinto D."/>
            <person name="Vollmers J."/>
            <person name="Rivas-Marin E."/>
            <person name="Kohn T."/>
            <person name="Peeters S.H."/>
            <person name="Heuer A."/>
            <person name="Rast P."/>
            <person name="Oberbeckmann S."/>
            <person name="Bunk B."/>
            <person name="Jeske O."/>
            <person name="Meyerdierks A."/>
            <person name="Storesund J.E."/>
            <person name="Kallscheuer N."/>
            <person name="Luecker S."/>
            <person name="Lage O.M."/>
            <person name="Pohl T."/>
            <person name="Merkel B.J."/>
            <person name="Hornburger P."/>
            <person name="Mueller R.-W."/>
            <person name="Bruemmer F."/>
            <person name="Labrenz M."/>
            <person name="Spormann A.M."/>
            <person name="Op den Camp H."/>
            <person name="Overmann J."/>
            <person name="Amann R."/>
            <person name="Jetten M.S.M."/>
            <person name="Mascher T."/>
            <person name="Medema M.H."/>
            <person name="Devos D.P."/>
            <person name="Kaster A.-K."/>
            <person name="Ovreas L."/>
            <person name="Rohde M."/>
            <person name="Galperin M.Y."/>
            <person name="Jogler C."/>
        </authorList>
    </citation>
    <scope>NUCLEOTIDE SEQUENCE [LARGE SCALE GENOMIC DNA]</scope>
    <source>
        <strain evidence="1 2">Mal52</strain>
    </source>
</reference>
<gene>
    <name evidence="1" type="ORF">Mal52_32520</name>
</gene>
<dbReference type="EMBL" id="CP036276">
    <property type="protein sequence ID" value="QDU44766.1"/>
    <property type="molecule type" value="Genomic_DNA"/>
</dbReference>
<dbReference type="KEGG" id="sdyn:Mal52_32520"/>